<dbReference type="SMART" id="SM00448">
    <property type="entry name" value="REC"/>
    <property type="match status" value="1"/>
</dbReference>
<gene>
    <name evidence="2" type="ORF">FH608_033155</name>
</gene>
<evidence type="ECO:0000313" key="2">
    <source>
        <dbReference type="EMBL" id="KAB8191007.1"/>
    </source>
</evidence>
<reference evidence="2 3" key="1">
    <citation type="submission" date="2019-10" db="EMBL/GenBank/DDBJ databases">
        <title>Nonomuraea sp. nov., isolated from Phyllanthus amarus.</title>
        <authorList>
            <person name="Klykleung N."/>
            <person name="Tanasupawat S."/>
        </authorList>
    </citation>
    <scope>NUCLEOTIDE SEQUENCE [LARGE SCALE GENOMIC DNA]</scope>
    <source>
        <strain evidence="2 3">PA1-10</strain>
    </source>
</reference>
<dbReference type="Pfam" id="PF00072">
    <property type="entry name" value="Response_reg"/>
    <property type="match status" value="1"/>
</dbReference>
<dbReference type="InterPro" id="IPR050595">
    <property type="entry name" value="Bact_response_regulator"/>
</dbReference>
<evidence type="ECO:0000313" key="3">
    <source>
        <dbReference type="Proteomes" id="UP000312512"/>
    </source>
</evidence>
<dbReference type="SUPFAM" id="SSF52172">
    <property type="entry name" value="CheY-like"/>
    <property type="match status" value="1"/>
</dbReference>
<dbReference type="PROSITE" id="PS50110">
    <property type="entry name" value="RESPONSE_REGULATORY"/>
    <property type="match status" value="1"/>
</dbReference>
<dbReference type="PANTHER" id="PTHR44591">
    <property type="entry name" value="STRESS RESPONSE REGULATOR PROTEIN 1"/>
    <property type="match status" value="1"/>
</dbReference>
<dbReference type="OrthoDB" id="7352332at2"/>
<sequence>MRCLIVDDNDHFLQSARRLLEREGIDVVGVASTGAGALARYEAARPDVALVDIDLGGESGFDLARRMLEAGDGGPSRVILISAYDESDFADLIDESPALAFLPKSALSARTIHDLLGAA</sequence>
<dbReference type="InterPro" id="IPR001789">
    <property type="entry name" value="Sig_transdc_resp-reg_receiver"/>
</dbReference>
<accession>A0A5P9ZA64</accession>
<comment type="caution">
    <text evidence="2">The sequence shown here is derived from an EMBL/GenBank/DDBJ whole genome shotgun (WGS) entry which is preliminary data.</text>
</comment>
<dbReference type="InterPro" id="IPR058245">
    <property type="entry name" value="NreC/VraR/RcsB-like_REC"/>
</dbReference>
<dbReference type="Gene3D" id="3.40.50.2300">
    <property type="match status" value="1"/>
</dbReference>
<dbReference type="PANTHER" id="PTHR44591:SF3">
    <property type="entry name" value="RESPONSE REGULATORY DOMAIN-CONTAINING PROTEIN"/>
    <property type="match status" value="1"/>
</dbReference>
<evidence type="ECO:0000256" key="1">
    <source>
        <dbReference type="ARBA" id="ARBA00022553"/>
    </source>
</evidence>
<dbReference type="AlphaFoldDB" id="A0A5C4W027"/>
<name>A0A5C4W027_9ACTN</name>
<proteinExistence type="predicted"/>
<dbReference type="Proteomes" id="UP000312512">
    <property type="component" value="Unassembled WGS sequence"/>
</dbReference>
<protein>
    <submittedName>
        <fullName evidence="2">Response regulator</fullName>
    </submittedName>
</protein>
<keyword evidence="1" id="KW-0597">Phosphoprotein</keyword>
<accession>A0A5C4W027</accession>
<organism evidence="2 3">
    <name type="scientific">Nonomuraea phyllanthi</name>
    <dbReference type="NCBI Taxonomy" id="2219224"/>
    <lineage>
        <taxon>Bacteria</taxon>
        <taxon>Bacillati</taxon>
        <taxon>Actinomycetota</taxon>
        <taxon>Actinomycetes</taxon>
        <taxon>Streptosporangiales</taxon>
        <taxon>Streptosporangiaceae</taxon>
        <taxon>Nonomuraea</taxon>
    </lineage>
</organism>
<dbReference type="CDD" id="cd17535">
    <property type="entry name" value="REC_NarL-like"/>
    <property type="match status" value="1"/>
</dbReference>
<dbReference type="InterPro" id="IPR011006">
    <property type="entry name" value="CheY-like_superfamily"/>
</dbReference>
<dbReference type="GO" id="GO:0000160">
    <property type="term" value="P:phosphorelay signal transduction system"/>
    <property type="evidence" value="ECO:0007669"/>
    <property type="project" value="InterPro"/>
</dbReference>
<dbReference type="EMBL" id="VDLX02000014">
    <property type="protein sequence ID" value="KAB8191007.1"/>
    <property type="molecule type" value="Genomic_DNA"/>
</dbReference>
<keyword evidence="3" id="KW-1185">Reference proteome</keyword>